<keyword evidence="6 7" id="KW-0472">Membrane</keyword>
<dbReference type="GO" id="GO:0005886">
    <property type="term" value="C:plasma membrane"/>
    <property type="evidence" value="ECO:0007669"/>
    <property type="project" value="UniProtKB-SubCell"/>
</dbReference>
<evidence type="ECO:0000259" key="8">
    <source>
        <dbReference type="Pfam" id="PF02470"/>
    </source>
</evidence>
<evidence type="ECO:0000256" key="6">
    <source>
        <dbReference type="ARBA" id="ARBA00023136"/>
    </source>
</evidence>
<keyword evidence="5 7" id="KW-1133">Transmembrane helix</keyword>
<gene>
    <name evidence="9" type="primary">pqiB</name>
    <name evidence="9" type="ORF">COL8621_02561</name>
</gene>
<name>A0A238KNU6_9RHOB</name>
<dbReference type="PANTHER" id="PTHR30462:SF0">
    <property type="entry name" value="INTERMEMBRANE TRANSPORT PROTEIN YEBT"/>
    <property type="match status" value="1"/>
</dbReference>
<dbReference type="InterPro" id="IPR051800">
    <property type="entry name" value="PqiA-PqiB_transport"/>
</dbReference>
<keyword evidence="3" id="KW-0997">Cell inner membrane</keyword>
<dbReference type="AlphaFoldDB" id="A0A238KNU6"/>
<dbReference type="PANTHER" id="PTHR30462">
    <property type="entry name" value="INTERMEMBRANE TRANSPORT PROTEIN PQIB-RELATED"/>
    <property type="match status" value="1"/>
</dbReference>
<feature type="domain" description="Mce/MlaD" evidence="8">
    <location>
        <begin position="45"/>
        <end position="132"/>
    </location>
</feature>
<dbReference type="RefSeq" id="WP_093967698.1">
    <property type="nucleotide sequence ID" value="NZ_FXYE01000002.1"/>
</dbReference>
<dbReference type="Pfam" id="PF02470">
    <property type="entry name" value="MlaD"/>
    <property type="match status" value="2"/>
</dbReference>
<evidence type="ECO:0000256" key="1">
    <source>
        <dbReference type="ARBA" id="ARBA00004533"/>
    </source>
</evidence>
<reference evidence="10" key="1">
    <citation type="submission" date="2017-05" db="EMBL/GenBank/DDBJ databases">
        <authorList>
            <person name="Rodrigo-Torres L."/>
            <person name="Arahal R. D."/>
            <person name="Lucena T."/>
        </authorList>
    </citation>
    <scope>NUCLEOTIDE SEQUENCE [LARGE SCALE GENOMIC DNA]</scope>
    <source>
        <strain evidence="10">CECT 8621</strain>
    </source>
</reference>
<sequence length="784" mass="82179">MTDNDLPEPLTDDGHRISLSWVWLMPLAAILISAGVVWQTWRDQGPLIVIAFPTAEGIEAGQTPLRYREVQVGMVEDLRFAPGLGAVEAHVRLDKDIAPYVDGDAQFWLVAPQVSARGVTGLNTVLSGVYIEGVWDEAASGVGHHFVANEAAPLARPGERGTRVVLRPRTGGQLSAGAPVLFNGIEVGQLGEPVLSENGNAVTIEAFIAAPHDTRLTTNTHFWDSSGISLNLGAGGLSVNVESLASLIEGGVSFGTLVTGGAAVNDGHVFDVFGSESQARSDVFEAPSEGSLSVAVLLPANDIRLGVGATVRYQGIKLGEVTDISGYVDPAGPRDAIQMLVQFTIAPGRLGLDADADEEAILEGLRLRVVDGLRVRISSEGILGQTMVLELADLPVVEPLALDLETFGMPLLPDAPANLTDATENLDGLMDRVNNLPIEKLMTSAIDTLDAVTRFVENPELQQVPANANALIGDTRTLISADELPEILANLQNASADFEALAAQITASEGVKTVLAALEQTDAIAEGTSAFVEGLPDLSKNLSDFVGRLESFPLEQLATDTTAATGRLNEVLADPSVAEIAPALATSLTNLDAILADIEQTGLVDDMDAAVAGITTTVADIQVATENLPQIMASIDGVVAEIDAVPFAEITTSLDRVVKRTEEILRAEGIEDLPGSLDSTLTELSAALGELRAGGAVENLNGTLASAEEAFAAFEAVSGQLPALVGRLDRLAAGLGAVAQGYASDSRFYNEMRGAIRDVSGAAEAFRSLARTIERNPNSLLRGR</sequence>
<dbReference type="InterPro" id="IPR003399">
    <property type="entry name" value="Mce/MlaD"/>
</dbReference>
<evidence type="ECO:0000256" key="3">
    <source>
        <dbReference type="ARBA" id="ARBA00022519"/>
    </source>
</evidence>
<evidence type="ECO:0000256" key="5">
    <source>
        <dbReference type="ARBA" id="ARBA00022989"/>
    </source>
</evidence>
<comment type="subcellular location">
    <subcellularLocation>
        <location evidence="1">Cell inner membrane</location>
    </subcellularLocation>
</comment>
<evidence type="ECO:0000256" key="4">
    <source>
        <dbReference type="ARBA" id="ARBA00022692"/>
    </source>
</evidence>
<dbReference type="EMBL" id="FXYE01000002">
    <property type="protein sequence ID" value="SMX44465.1"/>
    <property type="molecule type" value="Genomic_DNA"/>
</dbReference>
<keyword evidence="4 7" id="KW-0812">Transmembrane</keyword>
<organism evidence="9 10">
    <name type="scientific">Actibacterium lipolyticum</name>
    <dbReference type="NCBI Taxonomy" id="1524263"/>
    <lineage>
        <taxon>Bacteria</taxon>
        <taxon>Pseudomonadati</taxon>
        <taxon>Pseudomonadota</taxon>
        <taxon>Alphaproteobacteria</taxon>
        <taxon>Rhodobacterales</taxon>
        <taxon>Roseobacteraceae</taxon>
        <taxon>Actibacterium</taxon>
    </lineage>
</organism>
<keyword evidence="2" id="KW-1003">Cell membrane</keyword>
<dbReference type="Proteomes" id="UP000202922">
    <property type="component" value="Unassembled WGS sequence"/>
</dbReference>
<proteinExistence type="predicted"/>
<accession>A0A238KNU6</accession>
<evidence type="ECO:0000256" key="7">
    <source>
        <dbReference type="SAM" id="Phobius"/>
    </source>
</evidence>
<keyword evidence="10" id="KW-1185">Reference proteome</keyword>
<feature type="transmembrane region" description="Helical" evidence="7">
    <location>
        <begin position="20"/>
        <end position="38"/>
    </location>
</feature>
<protein>
    <submittedName>
        <fullName evidence="9">Paraquat-inducible protein B</fullName>
    </submittedName>
</protein>
<evidence type="ECO:0000256" key="2">
    <source>
        <dbReference type="ARBA" id="ARBA00022475"/>
    </source>
</evidence>
<dbReference type="OrthoDB" id="9806984at2"/>
<evidence type="ECO:0000313" key="10">
    <source>
        <dbReference type="Proteomes" id="UP000202922"/>
    </source>
</evidence>
<feature type="domain" description="Mce/MlaD" evidence="8">
    <location>
        <begin position="161"/>
        <end position="223"/>
    </location>
</feature>
<evidence type="ECO:0000313" key="9">
    <source>
        <dbReference type="EMBL" id="SMX44465.1"/>
    </source>
</evidence>